<dbReference type="Proteomes" id="UP000005240">
    <property type="component" value="Unassembled WGS sequence"/>
</dbReference>
<dbReference type="VEuPathDB" id="FungiDB:PTTG_11451"/>
<evidence type="ECO:0000259" key="2">
    <source>
        <dbReference type="Pfam" id="PF15524"/>
    </source>
</evidence>
<dbReference type="EMBL" id="ADAS02013902">
    <property type="protein sequence ID" value="OAV84682.1"/>
    <property type="molecule type" value="Genomic_DNA"/>
</dbReference>
<reference evidence="4 5" key="3">
    <citation type="journal article" date="2017" name="G3 (Bethesda)">
        <title>Comparative analysis highlights variable genome content of wheat rusts and divergence of the mating loci.</title>
        <authorList>
            <person name="Cuomo C.A."/>
            <person name="Bakkeren G."/>
            <person name="Khalil H.B."/>
            <person name="Panwar V."/>
            <person name="Joly D."/>
            <person name="Linning R."/>
            <person name="Sakthikumar S."/>
            <person name="Song X."/>
            <person name="Adiconis X."/>
            <person name="Fan L."/>
            <person name="Goldberg J.M."/>
            <person name="Levin J.Z."/>
            <person name="Young S."/>
            <person name="Zeng Q."/>
            <person name="Anikster Y."/>
            <person name="Bruce M."/>
            <person name="Wang M."/>
            <person name="Yin C."/>
            <person name="McCallum B."/>
            <person name="Szabo L.J."/>
            <person name="Hulbert S."/>
            <person name="Chen X."/>
            <person name="Fellers J.P."/>
        </authorList>
    </citation>
    <scope>NUCLEOTIDE SEQUENCE</scope>
    <source>
        <strain evidence="5">Isolate 1-1 / race 1 (BBBD)</strain>
        <strain evidence="4">isolate 1-1 / race 1 (BBBD)</strain>
    </source>
</reference>
<evidence type="ECO:0000313" key="3">
    <source>
        <dbReference type="EMBL" id="OAV84682.1"/>
    </source>
</evidence>
<keyword evidence="5" id="KW-1185">Reference proteome</keyword>
<dbReference type="AlphaFoldDB" id="A0A0C4FDZ5"/>
<dbReference type="InterPro" id="IPR029117">
    <property type="entry name" value="Ntox17"/>
</dbReference>
<gene>
    <name evidence="3" type="ORF">PTTG_11451</name>
</gene>
<proteinExistence type="predicted"/>
<sequence length="241" mass="25051">RGFCGAGGQAGKNTAENNSLAGDKARESVKESSEWWKEQIRDKLGENTASQLANGLVNLASATGDLAMLGGDTAFDLIAALATCATGNSYCSQAKSDIAKKDAAAANVLNDIIKGDAWEGIKSTAVKAANGDQKALENVAEVLSGAFIPAKILPEGKSTDAVSGGKGTSAKLSYVEEPPFNPSGTAGAAQPWSTKGRINYVQLPNEGKIRYVPPEGYSASQPLPRGPNNGYIDKFGNEWVK</sequence>
<evidence type="ECO:0000313" key="5">
    <source>
        <dbReference type="Proteomes" id="UP000005240"/>
    </source>
</evidence>
<reference evidence="3" key="1">
    <citation type="submission" date="2009-11" db="EMBL/GenBank/DDBJ databases">
        <authorList>
            <consortium name="The Broad Institute Genome Sequencing Platform"/>
            <person name="Ward D."/>
            <person name="Feldgarden M."/>
            <person name="Earl A."/>
            <person name="Young S.K."/>
            <person name="Zeng Q."/>
            <person name="Koehrsen M."/>
            <person name="Alvarado L."/>
            <person name="Berlin A."/>
            <person name="Bochicchio J."/>
            <person name="Borenstein D."/>
            <person name="Chapman S.B."/>
            <person name="Chen Z."/>
            <person name="Engels R."/>
            <person name="Freedman E."/>
            <person name="Gellesch M."/>
            <person name="Goldberg J."/>
            <person name="Griggs A."/>
            <person name="Gujja S."/>
            <person name="Heilman E."/>
            <person name="Heiman D."/>
            <person name="Hepburn T."/>
            <person name="Howarth C."/>
            <person name="Jen D."/>
            <person name="Larson L."/>
            <person name="Lewis B."/>
            <person name="Mehta T."/>
            <person name="Park D."/>
            <person name="Pearson M."/>
            <person name="Roberts A."/>
            <person name="Saif S."/>
            <person name="Shea T."/>
            <person name="Shenoy N."/>
            <person name="Sisk P."/>
            <person name="Stolte C."/>
            <person name="Sykes S."/>
            <person name="Thomson T."/>
            <person name="Walk T."/>
            <person name="White J."/>
            <person name="Yandava C."/>
            <person name="Izard J."/>
            <person name="Baranova O.V."/>
            <person name="Blanton J.M."/>
            <person name="Tanner A.C."/>
            <person name="Dewhirst F.E."/>
            <person name="Haas B."/>
            <person name="Nusbaum C."/>
            <person name="Birren B."/>
        </authorList>
    </citation>
    <scope>NUCLEOTIDE SEQUENCE [LARGE SCALE GENOMIC DNA]</scope>
    <source>
        <strain evidence="3">1-1 BBBD Race 1</strain>
    </source>
</reference>
<feature type="compositionally biased region" description="Gly residues" evidence="1">
    <location>
        <begin position="1"/>
        <end position="10"/>
    </location>
</feature>
<accession>A0A0C4FDZ5</accession>
<feature type="domain" description="Novel toxin 17" evidence="2">
    <location>
        <begin position="192"/>
        <end position="241"/>
    </location>
</feature>
<dbReference type="EnsemblFungi" id="PTTG_11451-t43_1">
    <property type="protein sequence ID" value="PTTG_11451-t43_1-p1"/>
    <property type="gene ID" value="PTTG_11451"/>
</dbReference>
<feature type="compositionally biased region" description="Polar residues" evidence="1">
    <location>
        <begin position="11"/>
        <end position="20"/>
    </location>
</feature>
<dbReference type="Pfam" id="PF15524">
    <property type="entry name" value="Ntox17"/>
    <property type="match status" value="1"/>
</dbReference>
<organism evidence="4 5">
    <name type="scientific">Puccinia triticina (isolate 1-1 / race 1 (BBBD))</name>
    <name type="common">Brown leaf rust fungus</name>
    <dbReference type="NCBI Taxonomy" id="630390"/>
    <lineage>
        <taxon>Eukaryota</taxon>
        <taxon>Fungi</taxon>
        <taxon>Dikarya</taxon>
        <taxon>Basidiomycota</taxon>
        <taxon>Pucciniomycotina</taxon>
        <taxon>Pucciniomycetes</taxon>
        <taxon>Pucciniales</taxon>
        <taxon>Pucciniaceae</taxon>
        <taxon>Puccinia</taxon>
    </lineage>
</organism>
<evidence type="ECO:0000256" key="1">
    <source>
        <dbReference type="SAM" id="MobiDB-lite"/>
    </source>
</evidence>
<evidence type="ECO:0000313" key="4">
    <source>
        <dbReference type="EnsemblFungi" id="PTTG_11451-t43_1-p1"/>
    </source>
</evidence>
<reference evidence="3" key="2">
    <citation type="submission" date="2016-05" db="EMBL/GenBank/DDBJ databases">
        <title>Comparative analysis highlights variable genome content of wheat rusts and divergence of the mating loci.</title>
        <authorList>
            <person name="Cuomo C.A."/>
            <person name="Bakkeren G."/>
            <person name="Szabo L."/>
            <person name="Khalil H."/>
            <person name="Joly D."/>
            <person name="Goldberg J."/>
            <person name="Young S."/>
            <person name="Zeng Q."/>
            <person name="Fellers J."/>
        </authorList>
    </citation>
    <scope>NUCLEOTIDE SEQUENCE [LARGE SCALE GENOMIC DNA]</scope>
    <source>
        <strain evidence="3">1-1 BBBD Race 1</strain>
    </source>
</reference>
<protein>
    <submittedName>
        <fullName evidence="4">Ntox17 domain-containing protein</fullName>
    </submittedName>
</protein>
<feature type="region of interest" description="Disordered" evidence="1">
    <location>
        <begin position="1"/>
        <end position="28"/>
    </location>
</feature>
<reference evidence="4" key="4">
    <citation type="submission" date="2025-05" db="UniProtKB">
        <authorList>
            <consortium name="EnsemblFungi"/>
        </authorList>
    </citation>
    <scope>IDENTIFICATION</scope>
    <source>
        <strain evidence="4">isolate 1-1 / race 1 (BBBD)</strain>
    </source>
</reference>
<name>A0A0C4FDZ5_PUCT1</name>